<dbReference type="Pfam" id="PF20153">
    <property type="entry name" value="DUF6535"/>
    <property type="match status" value="1"/>
</dbReference>
<protein>
    <recommendedName>
        <fullName evidence="2">DUF6535 domain-containing protein</fullName>
    </recommendedName>
</protein>
<name>A0AAD5VB23_9APHY</name>
<feature type="transmembrane region" description="Helical" evidence="1">
    <location>
        <begin position="148"/>
        <end position="171"/>
    </location>
</feature>
<evidence type="ECO:0000259" key="2">
    <source>
        <dbReference type="Pfam" id="PF20153"/>
    </source>
</evidence>
<dbReference type="InterPro" id="IPR045338">
    <property type="entry name" value="DUF6535"/>
</dbReference>
<keyword evidence="1" id="KW-0472">Membrane</keyword>
<organism evidence="3 4">
    <name type="scientific">Meripilus lineatus</name>
    <dbReference type="NCBI Taxonomy" id="2056292"/>
    <lineage>
        <taxon>Eukaryota</taxon>
        <taxon>Fungi</taxon>
        <taxon>Dikarya</taxon>
        <taxon>Basidiomycota</taxon>
        <taxon>Agaricomycotina</taxon>
        <taxon>Agaricomycetes</taxon>
        <taxon>Polyporales</taxon>
        <taxon>Meripilaceae</taxon>
        <taxon>Meripilus</taxon>
    </lineage>
</organism>
<gene>
    <name evidence="3" type="ORF">NLI96_g1049</name>
</gene>
<feature type="domain" description="DUF6535" evidence="2">
    <location>
        <begin position="52"/>
        <end position="201"/>
    </location>
</feature>
<keyword evidence="4" id="KW-1185">Reference proteome</keyword>
<dbReference type="Proteomes" id="UP001212997">
    <property type="component" value="Unassembled WGS sequence"/>
</dbReference>
<keyword evidence="1" id="KW-0812">Transmembrane</keyword>
<evidence type="ECO:0000256" key="1">
    <source>
        <dbReference type="SAM" id="Phobius"/>
    </source>
</evidence>
<proteinExistence type="predicted"/>
<dbReference type="AlphaFoldDB" id="A0AAD5VB23"/>
<accession>A0AAD5VB23</accession>
<feature type="transmembrane region" description="Helical" evidence="1">
    <location>
        <begin position="77"/>
        <end position="96"/>
    </location>
</feature>
<comment type="caution">
    <text evidence="3">The sequence shown here is derived from an EMBL/GenBank/DDBJ whole genome shotgun (WGS) entry which is preliminary data.</text>
</comment>
<evidence type="ECO:0000313" key="3">
    <source>
        <dbReference type="EMBL" id="KAJ3490991.1"/>
    </source>
</evidence>
<evidence type="ECO:0000313" key="4">
    <source>
        <dbReference type="Proteomes" id="UP001212997"/>
    </source>
</evidence>
<dbReference type="EMBL" id="JANAWD010000019">
    <property type="protein sequence ID" value="KAJ3490991.1"/>
    <property type="molecule type" value="Genomic_DNA"/>
</dbReference>
<sequence length="557" mass="62392">MSTSTYGYPPQYQGPQALRKSLLDFDRDINTARRERVAKHPIDARTDSPDAWSSLSHTLQQYDEATIGSYKEDIDTLLVFAGLFLAVLAAFIAESFKLLQANNDQLSVQLLSQIVQQLNSFNVNPSFANSSYQAVVPPLTPNPPVSVLFVNILWFISLILCLVTASLGMLVKQWLREYLSNDSTSPQARSASLKSATRSIRQSIHQVLRHVILSHLPWRRVLGFLDPGEIIDDDTIRCSAKQDEAIWTQADTIFSDDRLVKNTIHTCLADASGPATVRSVRGIIARRTAMPEPANLTDSAQDSVSLALSNVVINNLRAQSMGTGDIHWEPWMQEAYCLLLENWSYCSEESGKYHLVDLLLAIIKQSWSISEHILRWSPDVSLEVLCFALSSEGIGGRKRLRNSEKLVILRQIMRSLRTLVGSGPLAPHDSPTSPPNPDGPTKLNLVMVTQALLQIYKHAPLIDLSDSYTLQFTREVSDHLEEVITLAFRMVECGHLSPSLVDRNDALEWSDVILTFQTVVQTLRISGHISHINLAWSKQLEDLYLKTEQKRWQGSTV</sequence>
<reference evidence="3" key="1">
    <citation type="submission" date="2022-07" db="EMBL/GenBank/DDBJ databases">
        <title>Genome Sequence of Physisporinus lineatus.</title>
        <authorList>
            <person name="Buettner E."/>
        </authorList>
    </citation>
    <scope>NUCLEOTIDE SEQUENCE</scope>
    <source>
        <strain evidence="3">VT162</strain>
    </source>
</reference>
<keyword evidence="1" id="KW-1133">Transmembrane helix</keyword>